<sequence>MGKSGEGEPSDRSGEQGDAPGDSQGEEAVEDVSARSTGGEETPQGSGGQGKKARKPRRTRTPHEQRLNRLCQQRYRERQKKKNKELSKLTSIYEERTREYVRLEKENELLRATNARLQAIAVGQGESIESLSGVSLSSALDVDLLAPDITDASAAVPTFELEELEELERSLHGHSSLVTSLTTGPLGPGQQSLSGELPSVESLQAPAAGILPTGFLEPPATTALRFTGPSILSQMRSPWAQPLAVTSPPAALLGGSEYNTAEIEVAPDGIVGAGASQWLAPQSSVPLGLETGLGPEWDIGEWLGPFKAEGLGMSGGLLAGVSGESSVPVSHGMPGPVVGESTLMTGAARGPAAAKVGLLDDMRKEVMSVAGRQVTARTGLLGEMRKEVQALRDVLKANGICIGSASHSEEVAYTLGLLLSSVIDITGRIMSRCDTEGLGYSQEVHANLKSDELCKWTNCLAVANLNEMQKQAVKELAMEQVVRVSNVRRKSIKFNAQVSTNSWR</sequence>
<evidence type="ECO:0008006" key="5">
    <source>
        <dbReference type="Google" id="ProtNLM"/>
    </source>
</evidence>
<gene>
    <name evidence="3" type="ORF">OSTQU699_LOCUS1446</name>
</gene>
<proteinExistence type="predicted"/>
<name>A0A8S1IM11_9CHLO</name>
<accession>A0A8S1IM11</accession>
<feature type="coiled-coil region" evidence="1">
    <location>
        <begin position="86"/>
        <end position="120"/>
    </location>
</feature>
<keyword evidence="1" id="KW-0175">Coiled coil</keyword>
<dbReference type="EMBL" id="CAJHUC010000430">
    <property type="protein sequence ID" value="CAD7696085.1"/>
    <property type="molecule type" value="Genomic_DNA"/>
</dbReference>
<dbReference type="CDD" id="cd14686">
    <property type="entry name" value="bZIP"/>
    <property type="match status" value="1"/>
</dbReference>
<evidence type="ECO:0000256" key="2">
    <source>
        <dbReference type="SAM" id="MobiDB-lite"/>
    </source>
</evidence>
<feature type="region of interest" description="Disordered" evidence="2">
    <location>
        <begin position="1"/>
        <end position="67"/>
    </location>
</feature>
<dbReference type="Proteomes" id="UP000708148">
    <property type="component" value="Unassembled WGS sequence"/>
</dbReference>
<protein>
    <recommendedName>
        <fullName evidence="5">BZIP domain-containing protein</fullName>
    </recommendedName>
</protein>
<comment type="caution">
    <text evidence="3">The sequence shown here is derived from an EMBL/GenBank/DDBJ whole genome shotgun (WGS) entry which is preliminary data.</text>
</comment>
<dbReference type="AlphaFoldDB" id="A0A8S1IM11"/>
<organism evidence="3 4">
    <name type="scientific">Ostreobium quekettii</name>
    <dbReference type="NCBI Taxonomy" id="121088"/>
    <lineage>
        <taxon>Eukaryota</taxon>
        <taxon>Viridiplantae</taxon>
        <taxon>Chlorophyta</taxon>
        <taxon>core chlorophytes</taxon>
        <taxon>Ulvophyceae</taxon>
        <taxon>TCBD clade</taxon>
        <taxon>Bryopsidales</taxon>
        <taxon>Ostreobineae</taxon>
        <taxon>Ostreobiaceae</taxon>
        <taxon>Ostreobium</taxon>
    </lineage>
</organism>
<feature type="compositionally biased region" description="Basic and acidic residues" evidence="2">
    <location>
        <begin position="1"/>
        <end position="15"/>
    </location>
</feature>
<reference evidence="3" key="1">
    <citation type="submission" date="2020-12" db="EMBL/GenBank/DDBJ databases">
        <authorList>
            <person name="Iha C."/>
        </authorList>
    </citation>
    <scope>NUCLEOTIDE SEQUENCE</scope>
</reference>
<evidence type="ECO:0000313" key="4">
    <source>
        <dbReference type="Proteomes" id="UP000708148"/>
    </source>
</evidence>
<evidence type="ECO:0000256" key="1">
    <source>
        <dbReference type="SAM" id="Coils"/>
    </source>
</evidence>
<keyword evidence="4" id="KW-1185">Reference proteome</keyword>
<evidence type="ECO:0000313" key="3">
    <source>
        <dbReference type="EMBL" id="CAD7696085.1"/>
    </source>
</evidence>
<feature type="compositionally biased region" description="Basic residues" evidence="2">
    <location>
        <begin position="51"/>
        <end position="60"/>
    </location>
</feature>